<dbReference type="EMBL" id="PJND01000014">
    <property type="protein sequence ID" value="PKW19952.1"/>
    <property type="molecule type" value="Genomic_DNA"/>
</dbReference>
<organism evidence="4 6">
    <name type="scientific">Flavobacterium lindanitolerans</name>
    <dbReference type="NCBI Taxonomy" id="428988"/>
    <lineage>
        <taxon>Bacteria</taxon>
        <taxon>Pseudomonadati</taxon>
        <taxon>Bacteroidota</taxon>
        <taxon>Flavobacteriia</taxon>
        <taxon>Flavobacteriales</taxon>
        <taxon>Flavobacteriaceae</taxon>
        <taxon>Flavobacterium</taxon>
    </lineage>
</organism>
<dbReference type="Gene3D" id="2.60.40.10">
    <property type="entry name" value="Immunoglobulins"/>
    <property type="match status" value="1"/>
</dbReference>
<accession>A0A497TZA2</accession>
<dbReference type="PROSITE" id="PS50853">
    <property type="entry name" value="FN3"/>
    <property type="match status" value="1"/>
</dbReference>
<dbReference type="Proteomes" id="UP000275027">
    <property type="component" value="Unassembled WGS sequence"/>
</dbReference>
<feature type="domain" description="Fibronectin type-III" evidence="2">
    <location>
        <begin position="41"/>
        <end position="131"/>
    </location>
</feature>
<dbReference type="InterPro" id="IPR046219">
    <property type="entry name" value="DUF6252"/>
</dbReference>
<evidence type="ECO:0000313" key="5">
    <source>
        <dbReference type="Proteomes" id="UP000233767"/>
    </source>
</evidence>
<dbReference type="InterPro" id="IPR003961">
    <property type="entry name" value="FN3_dom"/>
</dbReference>
<dbReference type="InterPro" id="IPR013783">
    <property type="entry name" value="Ig-like_fold"/>
</dbReference>
<dbReference type="SUPFAM" id="SSF49265">
    <property type="entry name" value="Fibronectin type III"/>
    <property type="match status" value="1"/>
</dbReference>
<evidence type="ECO:0000313" key="6">
    <source>
        <dbReference type="Proteomes" id="UP000275027"/>
    </source>
</evidence>
<dbReference type="CDD" id="cd00063">
    <property type="entry name" value="FN3"/>
    <property type="match status" value="1"/>
</dbReference>
<dbReference type="RefSeq" id="WP_101473075.1">
    <property type="nucleotide sequence ID" value="NZ_PJND01000014.1"/>
</dbReference>
<keyword evidence="1" id="KW-0732">Signal</keyword>
<reference evidence="3 5" key="1">
    <citation type="submission" date="2017-12" db="EMBL/GenBank/DDBJ databases">
        <title>Genomic Encyclopedia of Type Strains, Phase III (KMG-III): the genomes of soil and plant-associated and newly described type strains.</title>
        <authorList>
            <person name="Whitman W."/>
        </authorList>
    </citation>
    <scope>NUCLEOTIDE SEQUENCE [LARGE SCALE GENOMIC DNA]</scope>
    <source>
        <strain evidence="3 5">IP-10</strain>
    </source>
</reference>
<proteinExistence type="predicted"/>
<dbReference type="AlphaFoldDB" id="A0A497TZA2"/>
<name>A0A497TZA2_9FLAO</name>
<dbReference type="Pfam" id="PF00041">
    <property type="entry name" value="fn3"/>
    <property type="match status" value="1"/>
</dbReference>
<evidence type="ECO:0000259" key="2">
    <source>
        <dbReference type="PROSITE" id="PS50853"/>
    </source>
</evidence>
<feature type="signal peptide" evidence="1">
    <location>
        <begin position="1"/>
        <end position="21"/>
    </location>
</feature>
<keyword evidence="5" id="KW-1185">Reference proteome</keyword>
<evidence type="ECO:0000313" key="4">
    <source>
        <dbReference type="EMBL" id="RLJ22897.1"/>
    </source>
</evidence>
<protein>
    <recommendedName>
        <fullName evidence="2">Fibronectin type-III domain-containing protein</fullName>
    </recommendedName>
</protein>
<feature type="chain" id="PRO_5019831036" description="Fibronectin type-III domain-containing protein" evidence="1">
    <location>
        <begin position="22"/>
        <end position="293"/>
    </location>
</feature>
<dbReference type="Proteomes" id="UP000233767">
    <property type="component" value="Unassembled WGS sequence"/>
</dbReference>
<dbReference type="EMBL" id="RCCB01000018">
    <property type="protein sequence ID" value="RLJ22897.1"/>
    <property type="molecule type" value="Genomic_DNA"/>
</dbReference>
<dbReference type="InterPro" id="IPR036116">
    <property type="entry name" value="FN3_sf"/>
</dbReference>
<dbReference type="Pfam" id="PF19765">
    <property type="entry name" value="DUF6252"/>
    <property type="match status" value="1"/>
</dbReference>
<gene>
    <name evidence="3" type="ORF">B0G92_3370</name>
    <name evidence="4" type="ORF">CLV50_3379</name>
</gene>
<evidence type="ECO:0000256" key="1">
    <source>
        <dbReference type="SAM" id="SignalP"/>
    </source>
</evidence>
<sequence length="293" mass="31101">MNKLKFLTAFVLIFTAFNFTSCDNEPLDSAIDPNPQPSCVAPTSFQASNFIGGTNVNLSWVASSEATSWEVQYGPTGFAIGEGTSVFSDVTNVTITGLVSTNTYHFYVRSNCSESEVSSWIGPISVGTSTGGTPGGTTGGSFRVKIDGVDFVANNVVAVKQMPVDPITHAPIINPETGQPWITYSISGNTNLKMVKIDVTELNRSSYDLPGNGAAISYHPNAMNPLGSYYSLTLDDDVVIGNVTITANDAVNKKISGTFNCKVYMIDANTGEPGGTPKQLTNGVFTNVPYTIE</sequence>
<evidence type="ECO:0000313" key="3">
    <source>
        <dbReference type="EMBL" id="PKW19952.1"/>
    </source>
</evidence>
<comment type="caution">
    <text evidence="4">The sequence shown here is derived from an EMBL/GenBank/DDBJ whole genome shotgun (WGS) entry which is preliminary data.</text>
</comment>
<reference evidence="4 6" key="2">
    <citation type="submission" date="2018-10" db="EMBL/GenBank/DDBJ databases">
        <title>Genomic Encyclopedia of Archaeal and Bacterial Type Strains, Phase II (KMG-II): from individual species to whole genera.</title>
        <authorList>
            <person name="Goeker M."/>
        </authorList>
    </citation>
    <scope>NUCLEOTIDE SEQUENCE [LARGE SCALE GENOMIC DNA]</scope>
    <source>
        <strain evidence="4 6">DSM 21886</strain>
    </source>
</reference>